<dbReference type="Proteomes" id="UP001062165">
    <property type="component" value="Chromosome"/>
</dbReference>
<proteinExistence type="predicted"/>
<dbReference type="RefSeq" id="WP_263052908.1">
    <property type="nucleotide sequence ID" value="NZ_CP106735.1"/>
</dbReference>
<dbReference type="InterPro" id="IPR029058">
    <property type="entry name" value="AB_hydrolase_fold"/>
</dbReference>
<dbReference type="GO" id="GO:0016787">
    <property type="term" value="F:hydrolase activity"/>
    <property type="evidence" value="ECO:0007669"/>
    <property type="project" value="UniProtKB-KW"/>
</dbReference>
<sequence>MLKKVFKRKRRTLILGIHGLSNKPPAHQLKRWWHSAIKEGLRDLKDSPTTFDFKMIYWADILYKIPLNSKEKDPNHPLFIEDPYLSRDKIKRTQPVTFWQRVKHSGQYVKEVIFLSKIGLNNFRKPFNFIVKTGFRDLDIYFNEKIPMDQQMASKPVKAQIRSRMIDFLLKHKDKNILILAHSMGSIIAYDVLHILGDKIDGVTLISMGSPLGLPLIRENIMKDHNLPFEEEAFPPTPECVDAWYDFLDDDDNLAVFYNLGDYYLPNSKGVKPVESHVENDYKHWVTENAHKSFGYLRTPELAQVVCNFLQAGRSSFLEKSKQLFKRKGKQKPQG</sequence>
<evidence type="ECO:0000313" key="2">
    <source>
        <dbReference type="Proteomes" id="UP001062165"/>
    </source>
</evidence>
<organism evidence="1 2">
    <name type="scientific">Reichenbachiella carrageenanivorans</name>
    <dbReference type="NCBI Taxonomy" id="2979869"/>
    <lineage>
        <taxon>Bacteria</taxon>
        <taxon>Pseudomonadati</taxon>
        <taxon>Bacteroidota</taxon>
        <taxon>Cytophagia</taxon>
        <taxon>Cytophagales</taxon>
        <taxon>Reichenbachiellaceae</taxon>
        <taxon>Reichenbachiella</taxon>
    </lineage>
</organism>
<name>A0ABY6D5R9_9BACT</name>
<keyword evidence="1" id="KW-0378">Hydrolase</keyword>
<reference evidence="1" key="1">
    <citation type="submission" date="2022-10" db="EMBL/GenBank/DDBJ databases">
        <title>Comparative genomics and taxonomic characterization of three novel marine species of genus Reichenbachiella exhibiting antioxidant and polysaccharide degradation activities.</title>
        <authorList>
            <person name="Muhammad N."/>
            <person name="Lee Y.-J."/>
            <person name="Ko J."/>
            <person name="Kim S.-G."/>
        </authorList>
    </citation>
    <scope>NUCLEOTIDE SEQUENCE</scope>
    <source>
        <strain evidence="1">Wsw4-B4</strain>
    </source>
</reference>
<protein>
    <submittedName>
        <fullName evidence="1">Alpha/beta hydrolase</fullName>
    </submittedName>
</protein>
<keyword evidence="2" id="KW-1185">Reference proteome</keyword>
<accession>A0ABY6D5R9</accession>
<gene>
    <name evidence="1" type="ORF">N7E81_08750</name>
</gene>
<dbReference type="Gene3D" id="3.40.50.1820">
    <property type="entry name" value="alpha/beta hydrolase"/>
    <property type="match status" value="1"/>
</dbReference>
<evidence type="ECO:0000313" key="1">
    <source>
        <dbReference type="EMBL" id="UXX81184.1"/>
    </source>
</evidence>
<dbReference type="EMBL" id="CP106735">
    <property type="protein sequence ID" value="UXX81184.1"/>
    <property type="molecule type" value="Genomic_DNA"/>
</dbReference>
<dbReference type="SUPFAM" id="SSF53474">
    <property type="entry name" value="alpha/beta-Hydrolases"/>
    <property type="match status" value="1"/>
</dbReference>